<proteinExistence type="predicted"/>
<dbReference type="InterPro" id="IPR036388">
    <property type="entry name" value="WH-like_DNA-bd_sf"/>
</dbReference>
<feature type="domain" description="WYL" evidence="2">
    <location>
        <begin position="136"/>
        <end position="200"/>
    </location>
</feature>
<keyword evidence="4" id="KW-1185">Reference proteome</keyword>
<dbReference type="EMBL" id="JAFKCV010000005">
    <property type="protein sequence ID" value="MBN7825691.1"/>
    <property type="molecule type" value="Genomic_DNA"/>
</dbReference>
<dbReference type="Proteomes" id="UP000664654">
    <property type="component" value="Unassembled WGS sequence"/>
</dbReference>
<gene>
    <name evidence="3" type="ORF">J0A66_10695</name>
</gene>
<dbReference type="PANTHER" id="PTHR34580:SF3">
    <property type="entry name" value="PROTEIN PAFB"/>
    <property type="match status" value="1"/>
</dbReference>
<dbReference type="Gene3D" id="1.10.10.10">
    <property type="entry name" value="Winged helix-like DNA-binding domain superfamily/Winged helix DNA-binding domain"/>
    <property type="match status" value="1"/>
</dbReference>
<organism evidence="3 4">
    <name type="scientific">Bowmanella dokdonensis</name>
    <dbReference type="NCBI Taxonomy" id="751969"/>
    <lineage>
        <taxon>Bacteria</taxon>
        <taxon>Pseudomonadati</taxon>
        <taxon>Pseudomonadota</taxon>
        <taxon>Gammaproteobacteria</taxon>
        <taxon>Alteromonadales</taxon>
        <taxon>Alteromonadaceae</taxon>
        <taxon>Bowmanella</taxon>
    </lineage>
</organism>
<dbReference type="PROSITE" id="PS52050">
    <property type="entry name" value="WYL"/>
    <property type="match status" value="1"/>
</dbReference>
<feature type="domain" description="Helix-turn-helix type 11" evidence="1">
    <location>
        <begin position="3"/>
        <end position="56"/>
    </location>
</feature>
<dbReference type="Pfam" id="PF08279">
    <property type="entry name" value="HTH_11"/>
    <property type="match status" value="1"/>
</dbReference>
<evidence type="ECO:0000259" key="1">
    <source>
        <dbReference type="Pfam" id="PF08279"/>
    </source>
</evidence>
<dbReference type="InterPro" id="IPR036390">
    <property type="entry name" value="WH_DNA-bd_sf"/>
</dbReference>
<name>A0A939IRN7_9ALTE</name>
<sequence length="227" mass="25935">MNRLFGIIQMLRAARHPIRAREMADEMEVSLRTIYRDIAELQMQGVPVSGEAGIGYVLKSGFEMPPLMLTPEELEAALLGTQWVARCGDQALMKSAASLADKIHAIVPGHLQHMMLSSAVTLADSAIPVTDALDMQAFRAAIRERKKVSILYQVEGKRTERMIWPILIGYFELVRVVAAWCELRQDFRHFRTDRIEAFEVQADRYPKRKNQLMAEWQQHQMNRGNAK</sequence>
<dbReference type="InterPro" id="IPR026881">
    <property type="entry name" value="WYL_dom"/>
</dbReference>
<dbReference type="AlphaFoldDB" id="A0A939IRN7"/>
<evidence type="ECO:0000259" key="2">
    <source>
        <dbReference type="Pfam" id="PF13280"/>
    </source>
</evidence>
<dbReference type="PANTHER" id="PTHR34580">
    <property type="match status" value="1"/>
</dbReference>
<evidence type="ECO:0000313" key="4">
    <source>
        <dbReference type="Proteomes" id="UP000664654"/>
    </source>
</evidence>
<accession>A0A939IRN7</accession>
<dbReference type="RefSeq" id="WP_206573808.1">
    <property type="nucleotide sequence ID" value="NZ_JAFKCV010000005.1"/>
</dbReference>
<reference evidence="3" key="1">
    <citation type="submission" date="2021-03" db="EMBL/GenBank/DDBJ databases">
        <title>novel species isolated from a fishpond in China.</title>
        <authorList>
            <person name="Lu H."/>
            <person name="Cai Z."/>
        </authorList>
    </citation>
    <scope>NUCLEOTIDE SEQUENCE</scope>
    <source>
        <strain evidence="3">JCM 30855</strain>
    </source>
</reference>
<dbReference type="SUPFAM" id="SSF46785">
    <property type="entry name" value="Winged helix' DNA-binding domain"/>
    <property type="match status" value="1"/>
</dbReference>
<dbReference type="InterPro" id="IPR013196">
    <property type="entry name" value="HTH_11"/>
</dbReference>
<dbReference type="Pfam" id="PF13280">
    <property type="entry name" value="WYL"/>
    <property type="match status" value="1"/>
</dbReference>
<dbReference type="InterPro" id="IPR051534">
    <property type="entry name" value="CBASS_pafABC_assoc_protein"/>
</dbReference>
<protein>
    <submittedName>
        <fullName evidence="3">YafY family transcriptional regulator</fullName>
    </submittedName>
</protein>
<evidence type="ECO:0000313" key="3">
    <source>
        <dbReference type="EMBL" id="MBN7825691.1"/>
    </source>
</evidence>
<comment type="caution">
    <text evidence="3">The sequence shown here is derived from an EMBL/GenBank/DDBJ whole genome shotgun (WGS) entry which is preliminary data.</text>
</comment>